<dbReference type="EMBL" id="SMKU01000043">
    <property type="protein sequence ID" value="TDD91744.1"/>
    <property type="molecule type" value="Genomic_DNA"/>
</dbReference>
<gene>
    <name evidence="1" type="ORF">E1298_11700</name>
</gene>
<name>A0A4R5C4B8_9ACTN</name>
<evidence type="ECO:0000313" key="1">
    <source>
        <dbReference type="EMBL" id="TDD91744.1"/>
    </source>
</evidence>
<accession>A0A4R5C4B8</accession>
<dbReference type="AlphaFoldDB" id="A0A4R5C4B8"/>
<proteinExistence type="predicted"/>
<protein>
    <submittedName>
        <fullName evidence="1">Uncharacterized protein</fullName>
    </submittedName>
</protein>
<keyword evidence="2" id="KW-1185">Reference proteome</keyword>
<sequence>MTWAARKYRTWIAAAFVAFYVITQPDGAVRLVGDAAGGAADGLASAAGSLTAFVDALGS</sequence>
<dbReference type="Proteomes" id="UP000294513">
    <property type="component" value="Unassembled WGS sequence"/>
</dbReference>
<organism evidence="1 2">
    <name type="scientific">Actinomadura rubrisoli</name>
    <dbReference type="NCBI Taxonomy" id="2530368"/>
    <lineage>
        <taxon>Bacteria</taxon>
        <taxon>Bacillati</taxon>
        <taxon>Actinomycetota</taxon>
        <taxon>Actinomycetes</taxon>
        <taxon>Streptosporangiales</taxon>
        <taxon>Thermomonosporaceae</taxon>
        <taxon>Actinomadura</taxon>
    </lineage>
</organism>
<reference evidence="1 2" key="1">
    <citation type="submission" date="2019-03" db="EMBL/GenBank/DDBJ databases">
        <title>Draft genome sequences of novel Actinobacteria.</title>
        <authorList>
            <person name="Sahin N."/>
            <person name="Ay H."/>
            <person name="Saygin H."/>
        </authorList>
    </citation>
    <scope>NUCLEOTIDE SEQUENCE [LARGE SCALE GENOMIC DNA]</scope>
    <source>
        <strain evidence="1 2">H3C3</strain>
    </source>
</reference>
<evidence type="ECO:0000313" key="2">
    <source>
        <dbReference type="Proteomes" id="UP000294513"/>
    </source>
</evidence>
<comment type="caution">
    <text evidence="1">The sequence shown here is derived from an EMBL/GenBank/DDBJ whole genome shotgun (WGS) entry which is preliminary data.</text>
</comment>